<keyword evidence="2" id="KW-0812">Transmembrane</keyword>
<dbReference type="Proteomes" id="UP000641206">
    <property type="component" value="Unassembled WGS sequence"/>
</dbReference>
<evidence type="ECO:0000256" key="1">
    <source>
        <dbReference type="SAM" id="MobiDB-lite"/>
    </source>
</evidence>
<dbReference type="Gene3D" id="2.30.30.1210">
    <property type="entry name" value="Domain of unknown function DUF1541"/>
    <property type="match status" value="1"/>
</dbReference>
<protein>
    <recommendedName>
        <fullName evidence="3">DUF1541 domain-containing protein</fullName>
    </recommendedName>
</protein>
<name>A0ABQ2NPE9_9BACI</name>
<gene>
    <name evidence="4" type="primary">ydhK</name>
    <name evidence="4" type="ORF">GCM10011346_08610</name>
</gene>
<keyword evidence="2" id="KW-0472">Membrane</keyword>
<reference evidence="5" key="1">
    <citation type="journal article" date="2019" name="Int. J. Syst. Evol. Microbiol.">
        <title>The Global Catalogue of Microorganisms (GCM) 10K type strain sequencing project: providing services to taxonomists for standard genome sequencing and annotation.</title>
        <authorList>
            <consortium name="The Broad Institute Genomics Platform"/>
            <consortium name="The Broad Institute Genome Sequencing Center for Infectious Disease"/>
            <person name="Wu L."/>
            <person name="Ma J."/>
        </authorList>
    </citation>
    <scope>NUCLEOTIDE SEQUENCE [LARGE SCALE GENOMIC DNA]</scope>
    <source>
        <strain evidence="5">CGMCC 1.7693</strain>
    </source>
</reference>
<accession>A0ABQ2NPE9</accession>
<comment type="caution">
    <text evidence="4">The sequence shown here is derived from an EMBL/GenBank/DDBJ whole genome shotgun (WGS) entry which is preliminary data.</text>
</comment>
<feature type="compositionally biased region" description="Basic and acidic residues" evidence="1">
    <location>
        <begin position="35"/>
        <end position="54"/>
    </location>
</feature>
<feature type="region of interest" description="Disordered" evidence="1">
    <location>
        <begin position="32"/>
        <end position="71"/>
    </location>
</feature>
<keyword evidence="2" id="KW-1133">Transmembrane helix</keyword>
<organism evidence="4 5">
    <name type="scientific">Oceanobacillus neutriphilus</name>
    <dbReference type="NCBI Taxonomy" id="531815"/>
    <lineage>
        <taxon>Bacteria</taxon>
        <taxon>Bacillati</taxon>
        <taxon>Bacillota</taxon>
        <taxon>Bacilli</taxon>
        <taxon>Bacillales</taxon>
        <taxon>Bacillaceae</taxon>
        <taxon>Oceanobacillus</taxon>
    </lineage>
</organism>
<dbReference type="InterPro" id="IPR011438">
    <property type="entry name" value="DUF1541"/>
</dbReference>
<feature type="transmembrane region" description="Helical" evidence="2">
    <location>
        <begin position="6"/>
        <end position="25"/>
    </location>
</feature>
<proteinExistence type="predicted"/>
<evidence type="ECO:0000259" key="3">
    <source>
        <dbReference type="Pfam" id="PF07563"/>
    </source>
</evidence>
<keyword evidence="5" id="KW-1185">Reference proteome</keyword>
<sequence length="197" mass="21406">MSIKKWVSLGIIYVVAVFAAFSIITGQNPLASGGMEHDEHTDEHAHEEVNHSAEEMSSSGEIPTGLKEASDTTFEVGSEAIISADHMPGMDGAVAEISGAFDTTVYTVSYTTEDGQEIENHKWVIHEELENPDAAPLEPGTEVVLNADHMEGMDGANAEIDSADETTVYMVDFETTDTGEKVQYHKWITEEELSLAD</sequence>
<feature type="domain" description="DUF1541" evidence="3">
    <location>
        <begin position="139"/>
        <end position="190"/>
    </location>
</feature>
<evidence type="ECO:0000313" key="5">
    <source>
        <dbReference type="Proteomes" id="UP000641206"/>
    </source>
</evidence>
<evidence type="ECO:0000256" key="2">
    <source>
        <dbReference type="SAM" id="Phobius"/>
    </source>
</evidence>
<dbReference type="Pfam" id="PF07563">
    <property type="entry name" value="DUF1541"/>
    <property type="match status" value="2"/>
</dbReference>
<evidence type="ECO:0000313" key="4">
    <source>
        <dbReference type="EMBL" id="GGP08464.1"/>
    </source>
</evidence>
<feature type="domain" description="DUF1541" evidence="3">
    <location>
        <begin position="76"/>
        <end position="126"/>
    </location>
</feature>
<dbReference type="EMBL" id="BMLW01000002">
    <property type="protein sequence ID" value="GGP08464.1"/>
    <property type="molecule type" value="Genomic_DNA"/>
</dbReference>